<dbReference type="PANTHER" id="PTHR48094:SF12">
    <property type="entry name" value="PARKINSON DISEASE PROTEIN 7 HOMOLOG"/>
    <property type="match status" value="1"/>
</dbReference>
<accession>A0A081C8W2</accession>
<feature type="domain" description="DJ-1/PfpI" evidence="2">
    <location>
        <begin position="3"/>
        <end position="166"/>
    </location>
</feature>
<proteinExistence type="predicted"/>
<gene>
    <name evidence="3" type="ORF">U27_00915</name>
</gene>
<keyword evidence="4" id="KW-1185">Reference proteome</keyword>
<dbReference type="PANTHER" id="PTHR48094">
    <property type="entry name" value="PROTEIN/NUCLEIC ACID DEGLYCASE DJ-1-RELATED"/>
    <property type="match status" value="1"/>
</dbReference>
<keyword evidence="1" id="KW-0677">Repeat</keyword>
<dbReference type="CDD" id="cd03135">
    <property type="entry name" value="GATase1_DJ-1"/>
    <property type="match status" value="1"/>
</dbReference>
<organism evidence="3">
    <name type="scientific">Vecturithrix granuli</name>
    <dbReference type="NCBI Taxonomy" id="1499967"/>
    <lineage>
        <taxon>Bacteria</taxon>
        <taxon>Candidatus Moduliflexota</taxon>
        <taxon>Candidatus Vecturitrichia</taxon>
        <taxon>Candidatus Vecturitrichales</taxon>
        <taxon>Candidatus Vecturitrichaceae</taxon>
        <taxon>Candidatus Vecturithrix</taxon>
    </lineage>
</organism>
<dbReference type="InterPro" id="IPR006287">
    <property type="entry name" value="DJ-1"/>
</dbReference>
<dbReference type="Proteomes" id="UP000030661">
    <property type="component" value="Unassembled WGS sequence"/>
</dbReference>
<dbReference type="SUPFAM" id="SSF52317">
    <property type="entry name" value="Class I glutamine amidotransferase-like"/>
    <property type="match status" value="1"/>
</dbReference>
<evidence type="ECO:0000313" key="4">
    <source>
        <dbReference type="Proteomes" id="UP000030661"/>
    </source>
</evidence>
<dbReference type="FunFam" id="3.40.50.880:FF:000015">
    <property type="entry name" value="Protein DJ-1 homolog C"/>
    <property type="match status" value="1"/>
</dbReference>
<dbReference type="STRING" id="1499967.U27_00915"/>
<sequence>MPKTVLVPIADGTEEIEAVATIDTLRRSGVQVTVASVMDHLEITASRGVKLVADKLISECVHETYDVIALPGGIPGAEHLRDSEELIHMLRQQHQEGRIYAAICASPVVVLQHHGLLQGKKATCHPSFADKLEDRDAVEQRVVVDGNCVTSRAPGTAIEFALKLIELLFGAEHAQKVAGPMVVK</sequence>
<protein>
    <recommendedName>
        <fullName evidence="2">DJ-1/PfpI domain-containing protein</fullName>
    </recommendedName>
</protein>
<evidence type="ECO:0000259" key="2">
    <source>
        <dbReference type="Pfam" id="PF01965"/>
    </source>
</evidence>
<dbReference type="GO" id="GO:1903189">
    <property type="term" value="P:glyoxal metabolic process"/>
    <property type="evidence" value="ECO:0007669"/>
    <property type="project" value="TreeGrafter"/>
</dbReference>
<reference evidence="3" key="1">
    <citation type="journal article" date="2015" name="PeerJ">
        <title>First genomic representation of candidate bacterial phylum KSB3 points to enhanced environmental sensing as a trigger of wastewater bulking.</title>
        <authorList>
            <person name="Sekiguchi Y."/>
            <person name="Ohashi A."/>
            <person name="Parks D.H."/>
            <person name="Yamauchi T."/>
            <person name="Tyson G.W."/>
            <person name="Hugenholtz P."/>
        </authorList>
    </citation>
    <scope>NUCLEOTIDE SEQUENCE [LARGE SCALE GENOMIC DNA]</scope>
</reference>
<dbReference type="EMBL" id="DF820476">
    <property type="protein sequence ID" value="GAK61017.1"/>
    <property type="molecule type" value="Genomic_DNA"/>
</dbReference>
<dbReference type="eggNOG" id="COG0693">
    <property type="taxonomic scope" value="Bacteria"/>
</dbReference>
<name>A0A081C8W2_VECG1</name>
<dbReference type="InterPro" id="IPR050325">
    <property type="entry name" value="Prot/Nucl_acid_deglycase"/>
</dbReference>
<dbReference type="GO" id="GO:0005737">
    <property type="term" value="C:cytoplasm"/>
    <property type="evidence" value="ECO:0007669"/>
    <property type="project" value="TreeGrafter"/>
</dbReference>
<evidence type="ECO:0000313" key="3">
    <source>
        <dbReference type="EMBL" id="GAK61017.1"/>
    </source>
</evidence>
<dbReference type="AlphaFoldDB" id="A0A081C8W2"/>
<dbReference type="Pfam" id="PF01965">
    <property type="entry name" value="DJ-1_PfpI"/>
    <property type="match status" value="1"/>
</dbReference>
<dbReference type="Gene3D" id="3.40.50.880">
    <property type="match status" value="1"/>
</dbReference>
<dbReference type="InterPro" id="IPR002818">
    <property type="entry name" value="DJ-1/PfpI"/>
</dbReference>
<evidence type="ECO:0000256" key="1">
    <source>
        <dbReference type="ARBA" id="ARBA00022737"/>
    </source>
</evidence>
<dbReference type="HOGENOM" id="CLU_000445_44_2_0"/>
<dbReference type="NCBIfam" id="TIGR01383">
    <property type="entry name" value="not_thiJ"/>
    <property type="match status" value="1"/>
</dbReference>
<dbReference type="InterPro" id="IPR029062">
    <property type="entry name" value="Class_I_gatase-like"/>
</dbReference>